<evidence type="ECO:0000313" key="3">
    <source>
        <dbReference type="Proteomes" id="UP000019460"/>
    </source>
</evidence>
<protein>
    <submittedName>
        <fullName evidence="2">Uncharacterized protein</fullName>
    </submittedName>
</protein>
<dbReference type="AlphaFoldDB" id="W9V4K7"/>
<gene>
    <name evidence="2" type="ORF">D779_0233</name>
</gene>
<proteinExistence type="predicted"/>
<dbReference type="Proteomes" id="UP000019460">
    <property type="component" value="Unassembled WGS sequence"/>
</dbReference>
<dbReference type="EMBL" id="AONC01000111">
    <property type="protein sequence ID" value="EXJ11062.1"/>
    <property type="molecule type" value="Genomic_DNA"/>
</dbReference>
<comment type="caution">
    <text evidence="2">The sequence shown here is derived from an EMBL/GenBank/DDBJ whole genome shotgun (WGS) entry which is preliminary data.</text>
</comment>
<name>W9V4K7_9GAMM</name>
<feature type="region of interest" description="Disordered" evidence="1">
    <location>
        <begin position="1"/>
        <end position="40"/>
    </location>
</feature>
<evidence type="ECO:0000313" key="2">
    <source>
        <dbReference type="EMBL" id="EXJ11062.1"/>
    </source>
</evidence>
<sequence length="40" mass="4518">MGSDMGIESLEISHQDTGRGMIADRHRIPLVQRKSVPDRQ</sequence>
<reference evidence="2 3" key="1">
    <citation type="submission" date="2012-11" db="EMBL/GenBank/DDBJ databases">
        <title>Genome assembly of Thiorhodococcus sp. AK35.</title>
        <authorList>
            <person name="Nupur N."/>
            <person name="Khatri I."/>
            <person name="Subramanian S."/>
            <person name="Pinnaka A."/>
        </authorList>
    </citation>
    <scope>NUCLEOTIDE SEQUENCE [LARGE SCALE GENOMIC DNA]</scope>
    <source>
        <strain evidence="2 3">AK35</strain>
    </source>
</reference>
<dbReference type="STRING" id="1249627.D779_0233"/>
<feature type="compositionally biased region" description="Basic and acidic residues" evidence="1">
    <location>
        <begin position="11"/>
        <end position="27"/>
    </location>
</feature>
<organism evidence="2 3">
    <name type="scientific">Imhoffiella purpurea</name>
    <dbReference type="NCBI Taxonomy" id="1249627"/>
    <lineage>
        <taxon>Bacteria</taxon>
        <taxon>Pseudomonadati</taxon>
        <taxon>Pseudomonadota</taxon>
        <taxon>Gammaproteobacteria</taxon>
        <taxon>Chromatiales</taxon>
        <taxon>Chromatiaceae</taxon>
        <taxon>Imhoffiella</taxon>
    </lineage>
</organism>
<keyword evidence="3" id="KW-1185">Reference proteome</keyword>
<accession>W9V4K7</accession>
<evidence type="ECO:0000256" key="1">
    <source>
        <dbReference type="SAM" id="MobiDB-lite"/>
    </source>
</evidence>